<keyword evidence="2" id="KW-0472">Membrane</keyword>
<feature type="transmembrane region" description="Helical" evidence="2">
    <location>
        <begin position="402"/>
        <end position="425"/>
    </location>
</feature>
<evidence type="ECO:0000313" key="4">
    <source>
        <dbReference type="Proteomes" id="UP001189429"/>
    </source>
</evidence>
<dbReference type="Proteomes" id="UP001189429">
    <property type="component" value="Unassembled WGS sequence"/>
</dbReference>
<dbReference type="EMBL" id="CAUYUJ010016744">
    <property type="protein sequence ID" value="CAK0868423.1"/>
    <property type="molecule type" value="Genomic_DNA"/>
</dbReference>
<proteinExistence type="predicted"/>
<feature type="transmembrane region" description="Helical" evidence="2">
    <location>
        <begin position="242"/>
        <end position="262"/>
    </location>
</feature>
<feature type="transmembrane region" description="Helical" evidence="2">
    <location>
        <begin position="314"/>
        <end position="335"/>
    </location>
</feature>
<gene>
    <name evidence="3" type="ORF">PCOR1329_LOCUS55083</name>
</gene>
<keyword evidence="2" id="KW-1133">Transmembrane helix</keyword>
<name>A0ABN9V8G9_9DINO</name>
<keyword evidence="4" id="KW-1185">Reference proteome</keyword>
<reference evidence="3" key="1">
    <citation type="submission" date="2023-10" db="EMBL/GenBank/DDBJ databases">
        <authorList>
            <person name="Chen Y."/>
            <person name="Shah S."/>
            <person name="Dougan E. K."/>
            <person name="Thang M."/>
            <person name="Chan C."/>
        </authorList>
    </citation>
    <scope>NUCLEOTIDE SEQUENCE [LARGE SCALE GENOMIC DNA]</scope>
</reference>
<feature type="transmembrane region" description="Helical" evidence="2">
    <location>
        <begin position="355"/>
        <end position="382"/>
    </location>
</feature>
<feature type="region of interest" description="Disordered" evidence="1">
    <location>
        <begin position="98"/>
        <end position="157"/>
    </location>
</feature>
<evidence type="ECO:0000256" key="1">
    <source>
        <dbReference type="SAM" id="MobiDB-lite"/>
    </source>
</evidence>
<feature type="transmembrane region" description="Helical" evidence="2">
    <location>
        <begin position="282"/>
        <end position="302"/>
    </location>
</feature>
<evidence type="ECO:0000313" key="3">
    <source>
        <dbReference type="EMBL" id="CAK0868423.1"/>
    </source>
</evidence>
<feature type="transmembrane region" description="Helical" evidence="2">
    <location>
        <begin position="164"/>
        <end position="189"/>
    </location>
</feature>
<organism evidence="3 4">
    <name type="scientific">Prorocentrum cordatum</name>
    <dbReference type="NCBI Taxonomy" id="2364126"/>
    <lineage>
        <taxon>Eukaryota</taxon>
        <taxon>Sar</taxon>
        <taxon>Alveolata</taxon>
        <taxon>Dinophyceae</taxon>
        <taxon>Prorocentrales</taxon>
        <taxon>Prorocentraceae</taxon>
        <taxon>Prorocentrum</taxon>
    </lineage>
</organism>
<accession>A0ABN9V8G9</accession>
<keyword evidence="2" id="KW-0812">Transmembrane</keyword>
<evidence type="ECO:0000256" key="2">
    <source>
        <dbReference type="SAM" id="Phobius"/>
    </source>
</evidence>
<protein>
    <submittedName>
        <fullName evidence="3">Uncharacterized protein</fullName>
    </submittedName>
</protein>
<feature type="transmembrane region" description="Helical" evidence="2">
    <location>
        <begin position="209"/>
        <end position="230"/>
    </location>
</feature>
<sequence length="615" mass="63904">MADSHRDLLRFELRSMAMLHRMSHAALLEQTVSELAFWQLRKDGSQFLEEVVLDVDLCGHPSAPDRMMDGNIRHPAAGAPAAAPCAAAHTVAAAMAAAQDAGGSRPPPQLVGRRARQEAASGPRGEAAGTRGTAPAVPPPAPPAADESDADSDGDVQEGARRRLAAWLALLALALLTLGGPAVAYLSTARPCWSDGSGRTGREHWAADWPLHAVSAPASLALAAWCVAVRGRSRPSVPLHAWTRRFAACAAAQTAAVLAQRLVDPGCHGAAGATWEGVCGALYNGAYAATLVVPYYLLLLKLRALGLRLLARAARAALVASAAGLATFVVARAAARALGALGRAGAGGGLLPAALAVAGGLGLLVAALGAAAVACCGAWGLLTAAAHAARWGGAKAAQPARWVGGTAVLVVASYVLTLAEGLLLLDALGPGGDEASWHAHAWGQAVNNGFNCLQVAFLSGLAGPRSLRRLAVQAFERINCCSAEELQGCYEEFLVYLDDAQIKWVRVGYLRRLAESGSIMVRCQDLPAAEAVIGRSGFPEGRGDPKHRFVLSHPWLSKRHPDPGGAKLQILVRQLDLLSALDEDAVFIDSRPSAAQHIASRVREPGAGRQLAEAW</sequence>
<comment type="caution">
    <text evidence="3">The sequence shown here is derived from an EMBL/GenBank/DDBJ whole genome shotgun (WGS) entry which is preliminary data.</text>
</comment>
<feature type="compositionally biased region" description="Acidic residues" evidence="1">
    <location>
        <begin position="146"/>
        <end position="156"/>
    </location>
</feature>